<dbReference type="GO" id="GO:0016987">
    <property type="term" value="F:sigma factor activity"/>
    <property type="evidence" value="ECO:0007669"/>
    <property type="project" value="UniProtKB-KW"/>
</dbReference>
<keyword evidence="2" id="KW-0731">Sigma factor</keyword>
<dbReference type="InterPro" id="IPR013324">
    <property type="entry name" value="RNA_pol_sigma_r3/r4-like"/>
</dbReference>
<dbReference type="CDD" id="cd06171">
    <property type="entry name" value="Sigma70_r4"/>
    <property type="match status" value="1"/>
</dbReference>
<evidence type="ECO:0000313" key="6">
    <source>
        <dbReference type="EMBL" id="SHH83306.1"/>
    </source>
</evidence>
<dbReference type="GO" id="GO:0006352">
    <property type="term" value="P:DNA-templated transcription initiation"/>
    <property type="evidence" value="ECO:0007669"/>
    <property type="project" value="InterPro"/>
</dbReference>
<dbReference type="InterPro" id="IPR012845">
    <property type="entry name" value="RNA_pol_sigma_FliA_WhiG"/>
</dbReference>
<dbReference type="GO" id="GO:0003677">
    <property type="term" value="F:DNA binding"/>
    <property type="evidence" value="ECO:0007669"/>
    <property type="project" value="UniProtKB-KW"/>
</dbReference>
<dbReference type="SUPFAM" id="SSF88946">
    <property type="entry name" value="Sigma2 domain of RNA polymerase sigma factors"/>
    <property type="match status" value="1"/>
</dbReference>
<evidence type="ECO:0000313" key="7">
    <source>
        <dbReference type="Proteomes" id="UP000183995"/>
    </source>
</evidence>
<keyword evidence="6" id="KW-0966">Cell projection</keyword>
<dbReference type="NCBIfam" id="TIGR02937">
    <property type="entry name" value="sigma70-ECF"/>
    <property type="match status" value="1"/>
</dbReference>
<dbReference type="Proteomes" id="UP000183995">
    <property type="component" value="Unassembled WGS sequence"/>
</dbReference>
<dbReference type="InterPro" id="IPR013325">
    <property type="entry name" value="RNA_pol_sigma_r2"/>
</dbReference>
<accession>A0A1M5W747</accession>
<dbReference type="EMBL" id="FQXV01000003">
    <property type="protein sequence ID" value="SHH83306.1"/>
    <property type="molecule type" value="Genomic_DNA"/>
</dbReference>
<evidence type="ECO:0000256" key="4">
    <source>
        <dbReference type="ARBA" id="ARBA00023163"/>
    </source>
</evidence>
<sequence length="271" mass="31796">MCRRLPNERPKMMPAGTAADWGDSMGTEELTNVDDLWEQYFNTGDAEVKNKIISHYLYIVGIVVKRLMPQYKDYSEKDELMSCGVLGLIDAVNKFDRSFGVKFQTYATVRIRGEIIDYMRKQDWAPSSLRKKISSIQRAYETLEAQYNRRPTEQEIANYLGVKEVVVQKVMQKTHMFNLVYFESLLYEKENEEFLEPTKNDPYQKIENEVMSEALKKLIDSLPEREKMVITLHYYEGLTMKSIAKILQISESRVSQIHSRILLEMRMVLEE</sequence>
<dbReference type="SUPFAM" id="SSF88659">
    <property type="entry name" value="Sigma3 and sigma4 domains of RNA polymerase sigma factors"/>
    <property type="match status" value="2"/>
</dbReference>
<dbReference type="PIRSF" id="PIRSF000770">
    <property type="entry name" value="RNA_pol_sigma-SigE/K"/>
    <property type="match status" value="1"/>
</dbReference>
<keyword evidence="7" id="KW-1185">Reference proteome</keyword>
<keyword evidence="3" id="KW-0238">DNA-binding</keyword>
<dbReference type="Pfam" id="PF04542">
    <property type="entry name" value="Sigma70_r2"/>
    <property type="match status" value="1"/>
</dbReference>
<evidence type="ECO:0000259" key="5">
    <source>
        <dbReference type="PROSITE" id="PS00715"/>
    </source>
</evidence>
<gene>
    <name evidence="6" type="ORF">SAMN02745823_01101</name>
</gene>
<reference evidence="6 7" key="1">
    <citation type="submission" date="2016-11" db="EMBL/GenBank/DDBJ databases">
        <authorList>
            <person name="Jaros S."/>
            <person name="Januszkiewicz K."/>
            <person name="Wedrychowicz H."/>
        </authorList>
    </citation>
    <scope>NUCLEOTIDE SEQUENCE [LARGE SCALE GENOMIC DNA]</scope>
    <source>
        <strain evidence="6 7">DSM 10068</strain>
    </source>
</reference>
<dbReference type="PROSITE" id="PS00715">
    <property type="entry name" value="SIGMA70_1"/>
    <property type="match status" value="1"/>
</dbReference>
<dbReference type="STRING" id="1123282.SAMN02745823_01101"/>
<organism evidence="6 7">
    <name type="scientific">Sporobacter termitidis DSM 10068</name>
    <dbReference type="NCBI Taxonomy" id="1123282"/>
    <lineage>
        <taxon>Bacteria</taxon>
        <taxon>Bacillati</taxon>
        <taxon>Bacillota</taxon>
        <taxon>Clostridia</taxon>
        <taxon>Eubacteriales</taxon>
        <taxon>Oscillospiraceae</taxon>
        <taxon>Sporobacter</taxon>
    </lineage>
</organism>
<proteinExistence type="predicted"/>
<dbReference type="PRINTS" id="PR00046">
    <property type="entry name" value="SIGMA70FCT"/>
</dbReference>
<protein>
    <submittedName>
        <fullName evidence="6">RNA polymerase sigma factor for flagellar operon FliA</fullName>
    </submittedName>
</protein>
<dbReference type="Pfam" id="PF04545">
    <property type="entry name" value="Sigma70_r4"/>
    <property type="match status" value="1"/>
</dbReference>
<dbReference type="InterPro" id="IPR007630">
    <property type="entry name" value="RNA_pol_sigma70_r4"/>
</dbReference>
<keyword evidence="1" id="KW-0805">Transcription regulation</keyword>
<dbReference type="GO" id="GO:0003899">
    <property type="term" value="F:DNA-directed RNA polymerase activity"/>
    <property type="evidence" value="ECO:0007669"/>
    <property type="project" value="InterPro"/>
</dbReference>
<dbReference type="PANTHER" id="PTHR30385">
    <property type="entry name" value="SIGMA FACTOR F FLAGELLAR"/>
    <property type="match status" value="1"/>
</dbReference>
<dbReference type="InterPro" id="IPR000943">
    <property type="entry name" value="RNA_pol_sigma70"/>
</dbReference>
<keyword evidence="6" id="KW-0969">Cilium</keyword>
<evidence type="ECO:0000256" key="3">
    <source>
        <dbReference type="ARBA" id="ARBA00023125"/>
    </source>
</evidence>
<keyword evidence="6" id="KW-0282">Flagellum</keyword>
<feature type="domain" description="RNA polymerase sigma-70" evidence="5">
    <location>
        <begin position="79"/>
        <end position="92"/>
    </location>
</feature>
<dbReference type="AlphaFoldDB" id="A0A1M5W747"/>
<dbReference type="Gene3D" id="1.10.1740.10">
    <property type="match status" value="1"/>
</dbReference>
<dbReference type="InterPro" id="IPR007627">
    <property type="entry name" value="RNA_pol_sigma70_r2"/>
</dbReference>
<evidence type="ECO:0000256" key="1">
    <source>
        <dbReference type="ARBA" id="ARBA00023015"/>
    </source>
</evidence>
<dbReference type="InterPro" id="IPR014284">
    <property type="entry name" value="RNA_pol_sigma-70_dom"/>
</dbReference>
<dbReference type="Gene3D" id="1.20.140.160">
    <property type="match status" value="1"/>
</dbReference>
<evidence type="ECO:0000256" key="2">
    <source>
        <dbReference type="ARBA" id="ARBA00023082"/>
    </source>
</evidence>
<keyword evidence="4" id="KW-0804">Transcription</keyword>
<name>A0A1M5W747_9FIRM</name>
<dbReference type="PANTHER" id="PTHR30385:SF7">
    <property type="entry name" value="RNA POLYMERASE SIGMA FACTOR FLIA"/>
    <property type="match status" value="1"/>
</dbReference>
<dbReference type="NCBIfam" id="TIGR02479">
    <property type="entry name" value="FliA_WhiG"/>
    <property type="match status" value="1"/>
</dbReference>